<evidence type="ECO:0008006" key="3">
    <source>
        <dbReference type="Google" id="ProtNLM"/>
    </source>
</evidence>
<dbReference type="RefSeq" id="XP_068362826.1">
    <property type="nucleotide sequence ID" value="XM_068501883.1"/>
</dbReference>
<dbReference type="SUPFAM" id="SSF48371">
    <property type="entry name" value="ARM repeat"/>
    <property type="match status" value="1"/>
</dbReference>
<protein>
    <recommendedName>
        <fullName evidence="3">SPIN90/Ldb17 leucine-rich domain-containing protein</fullName>
    </recommendedName>
</protein>
<name>A0A1J4KF92_9EUKA</name>
<reference evidence="1" key="1">
    <citation type="submission" date="2016-10" db="EMBL/GenBank/DDBJ databases">
        <authorList>
            <person name="Benchimol M."/>
            <person name="Almeida L.G."/>
            <person name="Vasconcelos A.T."/>
            <person name="Perreira-Neves A."/>
            <person name="Rosa I.A."/>
            <person name="Tasca T."/>
            <person name="Bogo M.R."/>
            <person name="de Souza W."/>
        </authorList>
    </citation>
    <scope>NUCLEOTIDE SEQUENCE [LARGE SCALE GENOMIC DNA]</scope>
    <source>
        <strain evidence="1">K</strain>
    </source>
</reference>
<comment type="caution">
    <text evidence="1">The sequence shown here is derived from an EMBL/GenBank/DDBJ whole genome shotgun (WGS) entry which is preliminary data.</text>
</comment>
<dbReference type="Proteomes" id="UP000179807">
    <property type="component" value="Unassembled WGS sequence"/>
</dbReference>
<proteinExistence type="predicted"/>
<gene>
    <name evidence="1" type="ORF">TRFO_21308</name>
</gene>
<sequence length="449" mass="52502">MLQYKFMAPPSKIMSDIFRKSDEPETEIIDENDPKFIEVLNNFHQEFLNHNIDGYFIYMNLLINFLENKTIPSDFPLFNLYQICEHLINSCQTFNGNPDFLDLTFHLIYVLTQNPFYCERFPISIIVTFLMNPLVYSSCQWFFRILSNYINESSACDFPPNLLASILGMIQIHCATEKQRLCISQFIEKLSEFNISPDSSVLILHIINILTPSYKESTKENLLVISISRTLLNLARNRCLHIETFNNLHLTDFITKRFEKYPDMAELLGYLSYHYHMNAVPITIFACHSFDEDKIIDNAEIYIWAMYNSILINKGQLLEEGLGINIGPFICKYLAQMINNFSYVVQRQSILLISLICSLIPLDEFEEHGAPFPNVLELFMRFSEDGDDKELLYNILQALENMYKYFSTLHLRKDNPTIITFNMCKDMLSETCSTANQWEIVEVIKKFIL</sequence>
<keyword evidence="2" id="KW-1185">Reference proteome</keyword>
<accession>A0A1J4KF92</accession>
<evidence type="ECO:0000313" key="1">
    <source>
        <dbReference type="EMBL" id="OHT09690.1"/>
    </source>
</evidence>
<evidence type="ECO:0000313" key="2">
    <source>
        <dbReference type="Proteomes" id="UP000179807"/>
    </source>
</evidence>
<dbReference type="AlphaFoldDB" id="A0A1J4KF92"/>
<dbReference type="InterPro" id="IPR016024">
    <property type="entry name" value="ARM-type_fold"/>
</dbReference>
<dbReference type="GeneID" id="94836587"/>
<dbReference type="VEuPathDB" id="TrichDB:TRFO_21308"/>
<organism evidence="1 2">
    <name type="scientific">Tritrichomonas foetus</name>
    <dbReference type="NCBI Taxonomy" id="1144522"/>
    <lineage>
        <taxon>Eukaryota</taxon>
        <taxon>Metamonada</taxon>
        <taxon>Parabasalia</taxon>
        <taxon>Tritrichomonadida</taxon>
        <taxon>Tritrichomonadidae</taxon>
        <taxon>Tritrichomonas</taxon>
    </lineage>
</organism>
<dbReference type="EMBL" id="MLAK01000632">
    <property type="protein sequence ID" value="OHT09690.1"/>
    <property type="molecule type" value="Genomic_DNA"/>
</dbReference>